<dbReference type="EC" id="2.3.2.27" evidence="11"/>
<feature type="compositionally biased region" description="Polar residues" evidence="12">
    <location>
        <begin position="1"/>
        <end position="11"/>
    </location>
</feature>
<dbReference type="InterPro" id="IPR018957">
    <property type="entry name" value="Znf_C3HC4_RING-type"/>
</dbReference>
<dbReference type="InterPro" id="IPR045103">
    <property type="entry name" value="RNF5/RNF185-like"/>
</dbReference>
<feature type="region of interest" description="Disordered" evidence="12">
    <location>
        <begin position="106"/>
        <end position="134"/>
    </location>
</feature>
<evidence type="ECO:0000259" key="13">
    <source>
        <dbReference type="PROSITE" id="PS50089"/>
    </source>
</evidence>
<feature type="region of interest" description="Disordered" evidence="12">
    <location>
        <begin position="38"/>
        <end position="91"/>
    </location>
</feature>
<accession>A0A843XFD7</accession>
<keyword evidence="11" id="KW-0256">Endoplasmic reticulum</keyword>
<comment type="pathway">
    <text evidence="3 11">Protein modification; protein ubiquitination.</text>
</comment>
<dbReference type="GO" id="GO:0016567">
    <property type="term" value="P:protein ubiquitination"/>
    <property type="evidence" value="ECO:0007669"/>
    <property type="project" value="UniProtKB-UniPathway"/>
</dbReference>
<evidence type="ECO:0000256" key="10">
    <source>
        <dbReference type="PROSITE-ProRule" id="PRU00175"/>
    </source>
</evidence>
<feature type="compositionally biased region" description="Low complexity" evidence="12">
    <location>
        <begin position="43"/>
        <end position="57"/>
    </location>
</feature>
<comment type="function">
    <text evidence="11">E3 ubiquitin-protein ligase.</text>
</comment>
<dbReference type="SMART" id="SM00184">
    <property type="entry name" value="RING"/>
    <property type="match status" value="1"/>
</dbReference>
<keyword evidence="9 11" id="KW-0472">Membrane</keyword>
<gene>
    <name evidence="14" type="ORF">Taro_051217</name>
</gene>
<protein>
    <recommendedName>
        <fullName evidence="11">E3 ubiquitin-protein ligase RMA</fullName>
        <ecNumber evidence="11">2.3.2.27</ecNumber>
    </recommendedName>
    <alternativeName>
        <fullName evidence="11">Protein RING membrane-anchor</fullName>
    </alternativeName>
    <alternativeName>
        <fullName evidence="11">RING-type E3 ubiquitin transferase RMA</fullName>
    </alternativeName>
</protein>
<evidence type="ECO:0000256" key="12">
    <source>
        <dbReference type="SAM" id="MobiDB-lite"/>
    </source>
</evidence>
<sequence>MLGIQIQTQGKTLRKKSCEEKEKDKDRFARVLSLVPARPSWPPSKADCSSSSSYYPSTFLPAHTPRPQRDLWKPSSSRPLSSAGVQEQEEARSRRIFLTAKHISESMDPGVGHRLGKQERSTNQESRSKLEEADSAPPAAHACFDCNICLDYAVEPVVTLCGHLYCWPCIYKWLQQESTTPQQCPVCKAALSPTTLVPLYGRGYSDGCKVDDHVAGHDIPRRPSTSFAARHAETTAPPAHRRQILEPQRHRRPQGNYMVSSSSTTRLLPPTMLGGTAIAVLPWVLGDEWLGSSYLGSHHPIGASNNPRLRRQEMQDRISLHRISIFFFCCLVLCLLVF</sequence>
<comment type="domain">
    <text evidence="11">The RING-type zinc finger domain is responsible for E3 ligase activity.</text>
</comment>
<evidence type="ECO:0000313" key="15">
    <source>
        <dbReference type="Proteomes" id="UP000652761"/>
    </source>
</evidence>
<dbReference type="GO" id="GO:0006511">
    <property type="term" value="P:ubiquitin-dependent protein catabolic process"/>
    <property type="evidence" value="ECO:0007669"/>
    <property type="project" value="UniProtKB-UniRule"/>
</dbReference>
<comment type="caution">
    <text evidence="14">The sequence shown here is derived from an EMBL/GenBank/DDBJ whole genome shotgun (WGS) entry which is preliminary data.</text>
</comment>
<keyword evidence="7 11" id="KW-0833">Ubl conjugation pathway</keyword>
<dbReference type="PROSITE" id="PS00518">
    <property type="entry name" value="ZF_RING_1"/>
    <property type="match status" value="1"/>
</dbReference>
<dbReference type="Pfam" id="PF00097">
    <property type="entry name" value="zf-C3HC4"/>
    <property type="match status" value="1"/>
</dbReference>
<evidence type="ECO:0000256" key="7">
    <source>
        <dbReference type="ARBA" id="ARBA00022786"/>
    </source>
</evidence>
<comment type="catalytic activity">
    <reaction evidence="1 11">
        <text>S-ubiquitinyl-[E2 ubiquitin-conjugating enzyme]-L-cysteine + [acceptor protein]-L-lysine = [E2 ubiquitin-conjugating enzyme]-L-cysteine + N(6)-ubiquitinyl-[acceptor protein]-L-lysine.</text>
        <dbReference type="EC" id="2.3.2.27"/>
    </reaction>
</comment>
<dbReference type="PROSITE" id="PS50089">
    <property type="entry name" value="ZF_RING_2"/>
    <property type="match status" value="1"/>
</dbReference>
<evidence type="ECO:0000313" key="14">
    <source>
        <dbReference type="EMBL" id="MQM18228.1"/>
    </source>
</evidence>
<dbReference type="Proteomes" id="UP000652761">
    <property type="component" value="Unassembled WGS sequence"/>
</dbReference>
<dbReference type="OrthoDB" id="6270329at2759"/>
<dbReference type="Gene3D" id="3.30.40.10">
    <property type="entry name" value="Zinc/RING finger domain, C3HC4 (zinc finger)"/>
    <property type="match status" value="1"/>
</dbReference>
<comment type="subcellular location">
    <subcellularLocation>
        <location evidence="2">Endomembrane system</location>
    </subcellularLocation>
    <subcellularLocation>
        <location evidence="11">Endoplasmic reticulum membrane</location>
        <topology evidence="11">Single-pass type IV membrane protein</topology>
    </subcellularLocation>
</comment>
<evidence type="ECO:0000256" key="3">
    <source>
        <dbReference type="ARBA" id="ARBA00004906"/>
    </source>
</evidence>
<feature type="region of interest" description="Disordered" evidence="12">
    <location>
        <begin position="228"/>
        <end position="263"/>
    </location>
</feature>
<evidence type="ECO:0000256" key="1">
    <source>
        <dbReference type="ARBA" id="ARBA00000900"/>
    </source>
</evidence>
<dbReference type="AlphaFoldDB" id="A0A843XFD7"/>
<feature type="compositionally biased region" description="Basic and acidic residues" evidence="12">
    <location>
        <begin position="16"/>
        <end position="25"/>
    </location>
</feature>
<evidence type="ECO:0000256" key="11">
    <source>
        <dbReference type="RuleBase" id="RU369090"/>
    </source>
</evidence>
<dbReference type="GO" id="GO:0061630">
    <property type="term" value="F:ubiquitin protein ligase activity"/>
    <property type="evidence" value="ECO:0007669"/>
    <property type="project" value="UniProtKB-UniRule"/>
</dbReference>
<reference evidence="14" key="1">
    <citation type="submission" date="2017-07" db="EMBL/GenBank/DDBJ databases">
        <title>Taro Niue Genome Assembly and Annotation.</title>
        <authorList>
            <person name="Atibalentja N."/>
            <person name="Keating K."/>
            <person name="Fields C.J."/>
        </authorList>
    </citation>
    <scope>NUCLEOTIDE SEQUENCE</scope>
    <source>
        <strain evidence="14">Niue_2</strain>
        <tissue evidence="14">Leaf</tissue>
    </source>
</reference>
<evidence type="ECO:0000256" key="4">
    <source>
        <dbReference type="ARBA" id="ARBA00022679"/>
    </source>
</evidence>
<organism evidence="14 15">
    <name type="scientific">Colocasia esculenta</name>
    <name type="common">Wild taro</name>
    <name type="synonym">Arum esculentum</name>
    <dbReference type="NCBI Taxonomy" id="4460"/>
    <lineage>
        <taxon>Eukaryota</taxon>
        <taxon>Viridiplantae</taxon>
        <taxon>Streptophyta</taxon>
        <taxon>Embryophyta</taxon>
        <taxon>Tracheophyta</taxon>
        <taxon>Spermatophyta</taxon>
        <taxon>Magnoliopsida</taxon>
        <taxon>Liliopsida</taxon>
        <taxon>Araceae</taxon>
        <taxon>Aroideae</taxon>
        <taxon>Colocasieae</taxon>
        <taxon>Colocasia</taxon>
    </lineage>
</organism>
<keyword evidence="8 11" id="KW-0862">Zinc</keyword>
<evidence type="ECO:0000256" key="8">
    <source>
        <dbReference type="ARBA" id="ARBA00022833"/>
    </source>
</evidence>
<evidence type="ECO:0000256" key="2">
    <source>
        <dbReference type="ARBA" id="ARBA00004308"/>
    </source>
</evidence>
<evidence type="ECO:0000256" key="9">
    <source>
        <dbReference type="ARBA" id="ARBA00023136"/>
    </source>
</evidence>
<dbReference type="InterPro" id="IPR001841">
    <property type="entry name" value="Znf_RING"/>
</dbReference>
<dbReference type="GO" id="GO:0008270">
    <property type="term" value="F:zinc ion binding"/>
    <property type="evidence" value="ECO:0007669"/>
    <property type="project" value="UniProtKB-KW"/>
</dbReference>
<feature type="transmembrane region" description="Helical" evidence="11">
    <location>
        <begin position="318"/>
        <end position="337"/>
    </location>
</feature>
<keyword evidence="4 11" id="KW-0808">Transferase</keyword>
<dbReference type="InterPro" id="IPR013083">
    <property type="entry name" value="Znf_RING/FYVE/PHD"/>
</dbReference>
<feature type="compositionally biased region" description="Basic and acidic residues" evidence="12">
    <location>
        <begin position="116"/>
        <end position="132"/>
    </location>
</feature>
<keyword evidence="6 10" id="KW-0863">Zinc-finger</keyword>
<keyword evidence="11" id="KW-0812">Transmembrane</keyword>
<evidence type="ECO:0000256" key="6">
    <source>
        <dbReference type="ARBA" id="ARBA00022771"/>
    </source>
</evidence>
<dbReference type="GO" id="GO:0005789">
    <property type="term" value="C:endoplasmic reticulum membrane"/>
    <property type="evidence" value="ECO:0007669"/>
    <property type="project" value="UniProtKB-SubCell"/>
</dbReference>
<feature type="region of interest" description="Disordered" evidence="12">
    <location>
        <begin position="1"/>
        <end position="25"/>
    </location>
</feature>
<keyword evidence="11" id="KW-1133">Transmembrane helix</keyword>
<feature type="compositionally biased region" description="Polar residues" evidence="12">
    <location>
        <begin position="74"/>
        <end position="85"/>
    </location>
</feature>
<keyword evidence="5 11" id="KW-0479">Metal-binding</keyword>
<evidence type="ECO:0000256" key="5">
    <source>
        <dbReference type="ARBA" id="ARBA00022723"/>
    </source>
</evidence>
<dbReference type="EMBL" id="NMUH01008048">
    <property type="protein sequence ID" value="MQM18228.1"/>
    <property type="molecule type" value="Genomic_DNA"/>
</dbReference>
<proteinExistence type="predicted"/>
<dbReference type="UniPathway" id="UPA00143"/>
<name>A0A843XFD7_COLES</name>
<feature type="domain" description="RING-type" evidence="13">
    <location>
        <begin position="146"/>
        <end position="188"/>
    </location>
</feature>
<dbReference type="PANTHER" id="PTHR12313">
    <property type="entry name" value="E3 UBIQUITIN-PROTEIN LIGASE RNF5-RELATED"/>
    <property type="match status" value="1"/>
</dbReference>
<dbReference type="SUPFAM" id="SSF57850">
    <property type="entry name" value="RING/U-box"/>
    <property type="match status" value="1"/>
</dbReference>
<dbReference type="InterPro" id="IPR017907">
    <property type="entry name" value="Znf_RING_CS"/>
</dbReference>
<keyword evidence="15" id="KW-1185">Reference proteome</keyword>